<keyword evidence="1" id="KW-0472">Membrane</keyword>
<dbReference type="EMBL" id="QUBR01000001">
    <property type="protein sequence ID" value="REK72540.1"/>
    <property type="molecule type" value="Genomic_DNA"/>
</dbReference>
<evidence type="ECO:0000256" key="1">
    <source>
        <dbReference type="SAM" id="Phobius"/>
    </source>
</evidence>
<feature type="transmembrane region" description="Helical" evidence="1">
    <location>
        <begin position="27"/>
        <end position="45"/>
    </location>
</feature>
<proteinExistence type="predicted"/>
<organism evidence="2 3">
    <name type="scientific">Aeromicrobium endophyticum</name>
    <dbReference type="NCBI Taxonomy" id="2292704"/>
    <lineage>
        <taxon>Bacteria</taxon>
        <taxon>Bacillati</taxon>
        <taxon>Actinomycetota</taxon>
        <taxon>Actinomycetes</taxon>
        <taxon>Propionibacteriales</taxon>
        <taxon>Nocardioidaceae</taxon>
        <taxon>Aeromicrobium</taxon>
    </lineage>
</organism>
<protein>
    <submittedName>
        <fullName evidence="2">Uncharacterized protein</fullName>
    </submittedName>
</protein>
<gene>
    <name evidence="2" type="ORF">DX116_02675</name>
</gene>
<reference evidence="2 3" key="1">
    <citation type="submission" date="2018-08" db="EMBL/GenBank/DDBJ databases">
        <title>Aeromicrobium sp. M2KJ-4, whole genome shotgun sequence.</title>
        <authorList>
            <person name="Tuo L."/>
        </authorList>
    </citation>
    <scope>NUCLEOTIDE SEQUENCE [LARGE SCALE GENOMIC DNA]</scope>
    <source>
        <strain evidence="2 3">M2KJ-4</strain>
    </source>
</reference>
<keyword evidence="1" id="KW-0812">Transmembrane</keyword>
<feature type="transmembrane region" description="Helical" evidence="1">
    <location>
        <begin position="345"/>
        <end position="364"/>
    </location>
</feature>
<feature type="transmembrane region" description="Helical" evidence="1">
    <location>
        <begin position="156"/>
        <end position="176"/>
    </location>
</feature>
<evidence type="ECO:0000313" key="3">
    <source>
        <dbReference type="Proteomes" id="UP000265581"/>
    </source>
</evidence>
<keyword evidence="1" id="KW-1133">Transmembrane helix</keyword>
<evidence type="ECO:0000313" key="2">
    <source>
        <dbReference type="EMBL" id="REK72540.1"/>
    </source>
</evidence>
<keyword evidence="3" id="KW-1185">Reference proteome</keyword>
<comment type="caution">
    <text evidence="2">The sequence shown here is derived from an EMBL/GenBank/DDBJ whole genome shotgun (WGS) entry which is preliminary data.</text>
</comment>
<feature type="transmembrane region" description="Helical" evidence="1">
    <location>
        <begin position="431"/>
        <end position="448"/>
    </location>
</feature>
<feature type="transmembrane region" description="Helical" evidence="1">
    <location>
        <begin position="114"/>
        <end position="136"/>
    </location>
</feature>
<dbReference type="RefSeq" id="WP_119702652.1">
    <property type="nucleotide sequence ID" value="NZ_JBHSOI010000001.1"/>
</dbReference>
<accession>A0A371PAR5</accession>
<sequence>MSQRDPSRRGLGATRARLLTSPRVRPLAAAVYVATILVVLAPVLLSSVGADDRYWLLIKGPQADGSFVSAFWEPVRHAFDFDNQPRSTALSFSERAVLAMATMKVATTFAIPPFMVWAGVKIALFVLMLVAARVFLGQVRYRGRDGVVRGLEPSSIAFVTILLPVAIAIGAKSQNVSSFNGWNNYPTIAYGAFSAYLLSAALVLRLSRTLDRRYARGVVPVVALMAFIGFVLNLSYELTALIVPLTLVVLVLQPSGHPDGGLWRRWRGRATVFLSLAVPYTVVFWWIRRQISQMACQATDSCYEGTVVKIEPRTLLDNFVGALPGNNSALVTEQVERAGVPFPHASVPSLVVAVLAVGAAWVLWSTWRGRETPDRETPDDPTSAHDDTRGLLAVLVVAATMAVGSTVITGISERAVEGLTAGSVSYRSGVVTWASLALLGLVAVRLLARSRRRVVGIGAYAALTAVLVGCVTLYLPRNVVSAQLNRAEPATVFADTIHREIVTGELKPRADDRRCAALAAELVRHGDSMPASVQPIIDGAYLSFEMFHDAPYCSTGIGRTP</sequence>
<feature type="transmembrane region" description="Helical" evidence="1">
    <location>
        <begin position="214"/>
        <end position="232"/>
    </location>
</feature>
<feature type="transmembrane region" description="Helical" evidence="1">
    <location>
        <begin position="238"/>
        <end position="256"/>
    </location>
</feature>
<feature type="transmembrane region" description="Helical" evidence="1">
    <location>
        <begin position="188"/>
        <end position="207"/>
    </location>
</feature>
<feature type="transmembrane region" description="Helical" evidence="1">
    <location>
        <begin position="268"/>
        <end position="287"/>
    </location>
</feature>
<feature type="transmembrane region" description="Helical" evidence="1">
    <location>
        <begin position="391"/>
        <end position="411"/>
    </location>
</feature>
<dbReference type="Proteomes" id="UP000265581">
    <property type="component" value="Unassembled WGS sequence"/>
</dbReference>
<dbReference type="AlphaFoldDB" id="A0A371PAR5"/>
<name>A0A371PAR5_9ACTN</name>
<feature type="transmembrane region" description="Helical" evidence="1">
    <location>
        <begin position="455"/>
        <end position="475"/>
    </location>
</feature>